<name>A0ABP2X725_9CHLA</name>
<evidence type="ECO:0000256" key="1">
    <source>
        <dbReference type="SAM" id="Phobius"/>
    </source>
</evidence>
<protein>
    <submittedName>
        <fullName evidence="2">Inner membrane protein</fullName>
    </submittedName>
</protein>
<comment type="caution">
    <text evidence="2">The sequence shown here is derived from an EMBL/GenBank/DDBJ whole genome shotgun (WGS) entry which is preliminary data.</text>
</comment>
<feature type="transmembrane region" description="Helical" evidence="1">
    <location>
        <begin position="12"/>
        <end position="34"/>
    </location>
</feature>
<keyword evidence="1" id="KW-0472">Membrane</keyword>
<dbReference type="EMBL" id="ATND01000001">
    <property type="protein sequence ID" value="EPP38648.1"/>
    <property type="molecule type" value="Genomic_DNA"/>
</dbReference>
<dbReference type="Proteomes" id="UP000014821">
    <property type="component" value="Unassembled WGS sequence"/>
</dbReference>
<evidence type="ECO:0000313" key="3">
    <source>
        <dbReference type="Proteomes" id="UP000014821"/>
    </source>
</evidence>
<dbReference type="RefSeq" id="WP_020355637.1">
    <property type="nucleotide sequence ID" value="NZ_KE360587.1"/>
</dbReference>
<proteinExistence type="predicted"/>
<accession>A0ABP2X725</accession>
<reference evidence="2" key="1">
    <citation type="submission" date="2013-04" db="EMBL/GenBank/DDBJ databases">
        <title>Genome sequence of Chlamydia psittaci 10_881_SC42.</title>
        <authorList>
            <person name="Huot-Creasy H."/>
            <person name="McCracken C.L."/>
            <person name="Humphries M."/>
            <person name="Sachse K."/>
            <person name="Laroucau K."/>
            <person name="Bavoil P."/>
            <person name="Myers G.S."/>
        </authorList>
    </citation>
    <scope>NUCLEOTIDE SEQUENCE [LARGE SCALE GENOMIC DNA]</scope>
    <source>
        <strain evidence="2">10_881_SC42</strain>
    </source>
</reference>
<keyword evidence="1" id="KW-1133">Transmembrane helix</keyword>
<keyword evidence="1" id="KW-0812">Transmembrane</keyword>
<keyword evidence="3" id="KW-1185">Reference proteome</keyword>
<evidence type="ECO:0000313" key="2">
    <source>
        <dbReference type="EMBL" id="EPP38648.1"/>
    </source>
</evidence>
<sequence>MRKQQHKRSFLLVEVLTALSLICIVLTPCIRFYYGIHRSIEDEIISLQLPAVIDNCFFAIEDAMREQMLNGIFPSSGSGELTCTIATSQGKSLQVPYTYSIDIRKGMRGDSCIKACFADVLVEVFPNHRHTMLIQRSLCVIL</sequence>
<gene>
    <name evidence="2" type="ORF">CP10881SC42_0154</name>
</gene>
<organism evidence="2 3">
    <name type="scientific">Chlamydia avium</name>
    <dbReference type="NCBI Taxonomy" id="1457141"/>
    <lineage>
        <taxon>Bacteria</taxon>
        <taxon>Pseudomonadati</taxon>
        <taxon>Chlamydiota</taxon>
        <taxon>Chlamydiia</taxon>
        <taxon>Chlamydiales</taxon>
        <taxon>Chlamydiaceae</taxon>
        <taxon>Chlamydia/Chlamydophila group</taxon>
        <taxon>Chlamydia</taxon>
    </lineage>
</organism>